<comment type="caution">
    <text evidence="1">The sequence shown here is derived from an EMBL/GenBank/DDBJ whole genome shotgun (WGS) entry which is preliminary data.</text>
</comment>
<accession>A0ACC1A6X4</accession>
<protein>
    <submittedName>
        <fullName evidence="1">Uncharacterized protein</fullName>
    </submittedName>
</protein>
<dbReference type="Proteomes" id="UP001164250">
    <property type="component" value="Chromosome 12"/>
</dbReference>
<keyword evidence="2" id="KW-1185">Reference proteome</keyword>
<organism evidence="1 2">
    <name type="scientific">Pistacia atlantica</name>
    <dbReference type="NCBI Taxonomy" id="434234"/>
    <lineage>
        <taxon>Eukaryota</taxon>
        <taxon>Viridiplantae</taxon>
        <taxon>Streptophyta</taxon>
        <taxon>Embryophyta</taxon>
        <taxon>Tracheophyta</taxon>
        <taxon>Spermatophyta</taxon>
        <taxon>Magnoliopsida</taxon>
        <taxon>eudicotyledons</taxon>
        <taxon>Gunneridae</taxon>
        <taxon>Pentapetalae</taxon>
        <taxon>rosids</taxon>
        <taxon>malvids</taxon>
        <taxon>Sapindales</taxon>
        <taxon>Anacardiaceae</taxon>
        <taxon>Pistacia</taxon>
    </lineage>
</organism>
<name>A0ACC1A6X4_9ROSI</name>
<proteinExistence type="predicted"/>
<gene>
    <name evidence="1" type="ORF">Patl1_11421</name>
</gene>
<evidence type="ECO:0000313" key="1">
    <source>
        <dbReference type="EMBL" id="KAJ0083064.1"/>
    </source>
</evidence>
<reference evidence="2" key="1">
    <citation type="journal article" date="2023" name="G3 (Bethesda)">
        <title>Genome assembly and association tests identify interacting loci associated with vigor, precocity, and sex in interspecific pistachio rootstocks.</title>
        <authorList>
            <person name="Palmer W."/>
            <person name="Jacygrad E."/>
            <person name="Sagayaradj S."/>
            <person name="Cavanaugh K."/>
            <person name="Han R."/>
            <person name="Bertier L."/>
            <person name="Beede B."/>
            <person name="Kafkas S."/>
            <person name="Golino D."/>
            <person name="Preece J."/>
            <person name="Michelmore R."/>
        </authorList>
    </citation>
    <scope>NUCLEOTIDE SEQUENCE [LARGE SCALE GENOMIC DNA]</scope>
</reference>
<evidence type="ECO:0000313" key="2">
    <source>
        <dbReference type="Proteomes" id="UP001164250"/>
    </source>
</evidence>
<dbReference type="EMBL" id="CM047908">
    <property type="protein sequence ID" value="KAJ0083064.1"/>
    <property type="molecule type" value="Genomic_DNA"/>
</dbReference>
<sequence>MTFLIAVDTICKQVADKVYLSKTSLCQLQQQKEFQGETEDMVIMNCIEGLKEEFEERLGDQSPRFYDDEQLSWFEKKNKELSSLRQQLDAIFKSLSFPEIGHISSHGSMEIGEECNNNKRTDHLHRKVSGASLWEGIGQHDESEIAVPENLDYGQLQHMTKEALVSYFKTQMTNMKRNHELKVQEMTEENISLKRKCLRERGSSLPFKTDKEFDTLRKKIAEVILKLDDNLSDNRHTLLPRKSLVKRIEHLQSALVDACFEASIKEDVYKCLLRGVVNSNSSVTELSDIESSSKYDFEDSAMESIIRQELCGVIFKESLKEAKEKLFDLNLKYTNEHELRVHVETEALQKEEALSLEVSEKEKLKQQTCLLSSLMEENGQSSQGSSSCICEREGAI</sequence>